<keyword evidence="2" id="KW-0378">Hydrolase</keyword>
<dbReference type="Pfam" id="PF02739">
    <property type="entry name" value="5_3_exonuc_N"/>
    <property type="match status" value="1"/>
</dbReference>
<evidence type="ECO:0000259" key="4">
    <source>
        <dbReference type="SMART" id="SM00475"/>
    </source>
</evidence>
<evidence type="ECO:0000313" key="5">
    <source>
        <dbReference type="EMBL" id="MDR6218262.1"/>
    </source>
</evidence>
<evidence type="ECO:0000256" key="1">
    <source>
        <dbReference type="ARBA" id="ARBA00022722"/>
    </source>
</evidence>
<dbReference type="InterPro" id="IPR002421">
    <property type="entry name" value="5-3_exonuclease"/>
</dbReference>
<evidence type="ECO:0000256" key="3">
    <source>
        <dbReference type="ARBA" id="ARBA00023125"/>
    </source>
</evidence>
<keyword evidence="3" id="KW-0238">DNA-binding</keyword>
<dbReference type="InterPro" id="IPR020045">
    <property type="entry name" value="DNA_polI_H3TH"/>
</dbReference>
<dbReference type="PANTHER" id="PTHR42646:SF2">
    <property type="entry name" value="5'-3' EXONUCLEASE FAMILY PROTEIN"/>
    <property type="match status" value="1"/>
</dbReference>
<dbReference type="SUPFAM" id="SSF47807">
    <property type="entry name" value="5' to 3' exonuclease, C-terminal subdomain"/>
    <property type="match status" value="1"/>
</dbReference>
<accession>A0AAE3XB77</accession>
<keyword evidence="1" id="KW-0540">Nuclease</keyword>
<name>A0AAE3XB77_9DEIO</name>
<evidence type="ECO:0000313" key="6">
    <source>
        <dbReference type="Proteomes" id="UP001185331"/>
    </source>
</evidence>
<protein>
    <submittedName>
        <fullName evidence="5">5'-3' exonuclease</fullName>
    </submittedName>
</protein>
<dbReference type="SUPFAM" id="SSF88723">
    <property type="entry name" value="PIN domain-like"/>
    <property type="match status" value="1"/>
</dbReference>
<dbReference type="Pfam" id="PF01367">
    <property type="entry name" value="5_3_exonuc"/>
    <property type="match status" value="1"/>
</dbReference>
<dbReference type="InterPro" id="IPR020046">
    <property type="entry name" value="5-3_exonucl_a-hlix_arch_N"/>
</dbReference>
<dbReference type="RefSeq" id="WP_309854592.1">
    <property type="nucleotide sequence ID" value="NZ_JAVDQJ010000005.1"/>
</dbReference>
<dbReference type="PANTHER" id="PTHR42646">
    <property type="entry name" value="FLAP ENDONUCLEASE XNI"/>
    <property type="match status" value="1"/>
</dbReference>
<dbReference type="AlphaFoldDB" id="A0AAE3XB77"/>
<dbReference type="GO" id="GO:0033567">
    <property type="term" value="P:DNA replication, Okazaki fragment processing"/>
    <property type="evidence" value="ECO:0007669"/>
    <property type="project" value="InterPro"/>
</dbReference>
<dbReference type="EMBL" id="JAVDQK010000004">
    <property type="protein sequence ID" value="MDR6218262.1"/>
    <property type="molecule type" value="Genomic_DNA"/>
</dbReference>
<reference evidence="5" key="1">
    <citation type="submission" date="2023-07" db="EMBL/GenBank/DDBJ databases">
        <title>Sorghum-associated microbial communities from plants grown in Nebraska, USA.</title>
        <authorList>
            <person name="Schachtman D."/>
        </authorList>
    </citation>
    <scope>NUCLEOTIDE SEQUENCE</scope>
    <source>
        <strain evidence="5">BE330</strain>
    </source>
</reference>
<dbReference type="CDD" id="cd09859">
    <property type="entry name" value="PIN_53EXO"/>
    <property type="match status" value="1"/>
</dbReference>
<dbReference type="InterPro" id="IPR036279">
    <property type="entry name" value="5-3_exonuclease_C_sf"/>
</dbReference>
<evidence type="ECO:0000256" key="2">
    <source>
        <dbReference type="ARBA" id="ARBA00022801"/>
    </source>
</evidence>
<proteinExistence type="predicted"/>
<dbReference type="GO" id="GO:0008409">
    <property type="term" value="F:5'-3' exonuclease activity"/>
    <property type="evidence" value="ECO:0007669"/>
    <property type="project" value="InterPro"/>
</dbReference>
<dbReference type="InterPro" id="IPR038969">
    <property type="entry name" value="FEN"/>
</dbReference>
<feature type="domain" description="5'-3' exonuclease" evidence="4">
    <location>
        <begin position="1"/>
        <end position="245"/>
    </location>
</feature>
<dbReference type="Gene3D" id="1.10.150.20">
    <property type="entry name" value="5' to 3' exonuclease, C-terminal subdomain"/>
    <property type="match status" value="1"/>
</dbReference>
<keyword evidence="5" id="KW-0269">Exonuclease</keyword>
<dbReference type="GO" id="GO:0017108">
    <property type="term" value="F:5'-flap endonuclease activity"/>
    <property type="evidence" value="ECO:0007669"/>
    <property type="project" value="InterPro"/>
</dbReference>
<dbReference type="GO" id="GO:0003677">
    <property type="term" value="F:DNA binding"/>
    <property type="evidence" value="ECO:0007669"/>
    <property type="project" value="UniProtKB-KW"/>
</dbReference>
<dbReference type="CDD" id="cd09898">
    <property type="entry name" value="H3TH_53EXO"/>
    <property type="match status" value="1"/>
</dbReference>
<comment type="caution">
    <text evidence="5">The sequence shown here is derived from an EMBL/GenBank/DDBJ whole genome shotgun (WGS) entry which is preliminary data.</text>
</comment>
<organism evidence="5 6">
    <name type="scientific">Deinococcus soli</name>
    <name type="common">ex Cha et al. 2016</name>
    <dbReference type="NCBI Taxonomy" id="1309411"/>
    <lineage>
        <taxon>Bacteria</taxon>
        <taxon>Thermotogati</taxon>
        <taxon>Deinococcota</taxon>
        <taxon>Deinococci</taxon>
        <taxon>Deinococcales</taxon>
        <taxon>Deinococcaceae</taxon>
        <taxon>Deinococcus</taxon>
    </lineage>
</organism>
<gene>
    <name evidence="5" type="ORF">J2Y00_001825</name>
</gene>
<dbReference type="SMART" id="SM00279">
    <property type="entry name" value="HhH2"/>
    <property type="match status" value="1"/>
</dbReference>
<dbReference type="InterPro" id="IPR029060">
    <property type="entry name" value="PIN-like_dom_sf"/>
</dbReference>
<dbReference type="Gene3D" id="3.40.50.1010">
    <property type="entry name" value="5'-nuclease"/>
    <property type="match status" value="1"/>
</dbReference>
<dbReference type="SMART" id="SM00475">
    <property type="entry name" value="53EXOc"/>
    <property type="match status" value="1"/>
</dbReference>
<dbReference type="Proteomes" id="UP001185331">
    <property type="component" value="Unassembled WGS sequence"/>
</dbReference>
<dbReference type="InterPro" id="IPR008918">
    <property type="entry name" value="HhH2"/>
</dbReference>
<sequence>MTTLILDTSNLLHRIYHALSVHMTPEAVLGAWRGSVRTQVTYHQQLSGARDVVAAVDAGPSWRHREYAAYKEGRAEKDDVIREMLRSGPDLLRSLGVTVLRSPDHEADDVMATYAALLRTPCTLLTNDRDLLAAVTDRVHVHDPYLKRTLTPAGVQARLGVPPAKVAFLKSLTGDPSDNIPGVRGIGAKMGASLACQFDGPGAMFSAVEGLPTRQRTPLAKADPAQVALSLRLATLVTDAPLLEA</sequence>